<organism evidence="2 3">
    <name type="scientific">Halospeciosus flavus</name>
    <dbReference type="NCBI Taxonomy" id="3032283"/>
    <lineage>
        <taxon>Archaea</taxon>
        <taxon>Methanobacteriati</taxon>
        <taxon>Methanobacteriota</taxon>
        <taxon>Stenosarchaea group</taxon>
        <taxon>Halobacteria</taxon>
        <taxon>Halobacteriales</taxon>
        <taxon>Halobacteriaceae</taxon>
        <taxon>Halospeciosus</taxon>
    </lineage>
</organism>
<dbReference type="EMBL" id="JBHTAR010000011">
    <property type="protein sequence ID" value="MFC7199419.1"/>
    <property type="molecule type" value="Genomic_DNA"/>
</dbReference>
<feature type="compositionally biased region" description="Gly residues" evidence="1">
    <location>
        <begin position="7"/>
        <end position="17"/>
    </location>
</feature>
<comment type="caution">
    <text evidence="2">The sequence shown here is derived from an EMBL/GenBank/DDBJ whole genome shotgun (WGS) entry which is preliminary data.</text>
</comment>
<protein>
    <submittedName>
        <fullName evidence="2">Uncharacterized protein</fullName>
    </submittedName>
</protein>
<gene>
    <name evidence="2" type="ORF">ACFQJ9_08345</name>
</gene>
<dbReference type="AlphaFoldDB" id="A0ABD5Z2J6"/>
<sequence length="145" mass="15473">MAPLGRPPGGNFGGGPADGLVEPTVAVEEVHATGTSRYVVLEPYGESDDPDDDAFLLVERVSGPASPERELDDAEARGTIELQNGLAYFAPDVESVRVRTPASRTAGLRCELVLRGLLDVRLAYAGEQFRLSLTGPPFRRPPGSR</sequence>
<name>A0ABD5Z2J6_9EURY</name>
<dbReference type="RefSeq" id="WP_279529350.1">
    <property type="nucleotide sequence ID" value="NZ_CP122312.1"/>
</dbReference>
<proteinExistence type="predicted"/>
<evidence type="ECO:0000256" key="1">
    <source>
        <dbReference type="SAM" id="MobiDB-lite"/>
    </source>
</evidence>
<reference evidence="2 3" key="1">
    <citation type="journal article" date="2019" name="Int. J. Syst. Evol. Microbiol.">
        <title>The Global Catalogue of Microorganisms (GCM) 10K type strain sequencing project: providing services to taxonomists for standard genome sequencing and annotation.</title>
        <authorList>
            <consortium name="The Broad Institute Genomics Platform"/>
            <consortium name="The Broad Institute Genome Sequencing Center for Infectious Disease"/>
            <person name="Wu L."/>
            <person name="Ma J."/>
        </authorList>
    </citation>
    <scope>NUCLEOTIDE SEQUENCE [LARGE SCALE GENOMIC DNA]</scope>
    <source>
        <strain evidence="2 3">XZGYJ-43</strain>
    </source>
</reference>
<dbReference type="Proteomes" id="UP001596447">
    <property type="component" value="Unassembled WGS sequence"/>
</dbReference>
<evidence type="ECO:0000313" key="3">
    <source>
        <dbReference type="Proteomes" id="UP001596447"/>
    </source>
</evidence>
<keyword evidence="3" id="KW-1185">Reference proteome</keyword>
<evidence type="ECO:0000313" key="2">
    <source>
        <dbReference type="EMBL" id="MFC7199419.1"/>
    </source>
</evidence>
<accession>A0ABD5Z2J6</accession>
<feature type="region of interest" description="Disordered" evidence="1">
    <location>
        <begin position="1"/>
        <end position="21"/>
    </location>
</feature>